<reference evidence="2 3" key="1">
    <citation type="submission" date="2018-09" db="EMBL/GenBank/DDBJ databases">
        <title>Draft genome sequence of Rhodopseudomonas palustris 2.1.18.</title>
        <authorList>
            <person name="Robertson S.L."/>
            <person name="Meyer T.E."/>
            <person name="Kyndt J.A."/>
        </authorList>
    </citation>
    <scope>NUCLEOTIDE SEQUENCE [LARGE SCALE GENOMIC DNA]</scope>
    <source>
        <strain evidence="2 3">2.1.18</strain>
    </source>
</reference>
<comment type="caution">
    <text evidence="2">The sequence shown here is derived from an EMBL/GenBank/DDBJ whole genome shotgun (WGS) entry which is preliminary data.</text>
</comment>
<feature type="chain" id="PRO_5019406742" evidence="1">
    <location>
        <begin position="20"/>
        <end position="110"/>
    </location>
</feature>
<feature type="signal peptide" evidence="1">
    <location>
        <begin position="1"/>
        <end position="19"/>
    </location>
</feature>
<accession>A0A418V171</accession>
<proteinExistence type="predicted"/>
<evidence type="ECO:0000313" key="3">
    <source>
        <dbReference type="Proteomes" id="UP000285523"/>
    </source>
</evidence>
<dbReference type="EMBL" id="QYYD01000022">
    <property type="protein sequence ID" value="RJF69582.1"/>
    <property type="molecule type" value="Genomic_DNA"/>
</dbReference>
<dbReference type="RefSeq" id="WP_119858273.1">
    <property type="nucleotide sequence ID" value="NZ_QYYD01000022.1"/>
</dbReference>
<evidence type="ECO:0000256" key="1">
    <source>
        <dbReference type="SAM" id="SignalP"/>
    </source>
</evidence>
<name>A0A418V171_RHOPL</name>
<organism evidence="2 3">
    <name type="scientific">Rhodopseudomonas palustris</name>
    <dbReference type="NCBI Taxonomy" id="1076"/>
    <lineage>
        <taxon>Bacteria</taxon>
        <taxon>Pseudomonadati</taxon>
        <taxon>Pseudomonadota</taxon>
        <taxon>Alphaproteobacteria</taxon>
        <taxon>Hyphomicrobiales</taxon>
        <taxon>Nitrobacteraceae</taxon>
        <taxon>Rhodopseudomonas</taxon>
    </lineage>
</organism>
<sequence length="110" mass="11110">MKIPTLAVALVAAAVIIFAAKSSKHEGNVPEPTENVVAQMPISPVKALTSASCASDGCPVSCEAGDTLLSAVCVSGTKGRFADTLRVDKGTLTATCATTASNILVYCGRP</sequence>
<protein>
    <submittedName>
        <fullName evidence="2">Uncharacterized protein</fullName>
    </submittedName>
</protein>
<keyword evidence="1" id="KW-0732">Signal</keyword>
<gene>
    <name evidence="2" type="ORF">D4Q52_19695</name>
</gene>
<dbReference type="Proteomes" id="UP000285523">
    <property type="component" value="Unassembled WGS sequence"/>
</dbReference>
<dbReference type="AlphaFoldDB" id="A0A418V171"/>
<evidence type="ECO:0000313" key="2">
    <source>
        <dbReference type="EMBL" id="RJF69582.1"/>
    </source>
</evidence>
<dbReference type="OrthoDB" id="8141233at2"/>